<dbReference type="Proteomes" id="UP000813824">
    <property type="component" value="Unassembled WGS sequence"/>
</dbReference>
<evidence type="ECO:0000256" key="1">
    <source>
        <dbReference type="SAM" id="MobiDB-lite"/>
    </source>
</evidence>
<feature type="compositionally biased region" description="Polar residues" evidence="1">
    <location>
        <begin position="140"/>
        <end position="156"/>
    </location>
</feature>
<proteinExistence type="predicted"/>
<evidence type="ECO:0000313" key="3">
    <source>
        <dbReference type="Proteomes" id="UP000813824"/>
    </source>
</evidence>
<accession>A0A8K0XTF2</accession>
<keyword evidence="3" id="KW-1185">Reference proteome</keyword>
<dbReference type="OrthoDB" id="2536675at2759"/>
<evidence type="ECO:0000313" key="2">
    <source>
        <dbReference type="EMBL" id="KAH8105832.1"/>
    </source>
</evidence>
<dbReference type="EMBL" id="JAEVFJ010000003">
    <property type="protein sequence ID" value="KAH8105832.1"/>
    <property type="molecule type" value="Genomic_DNA"/>
</dbReference>
<evidence type="ECO:0008006" key="4">
    <source>
        <dbReference type="Google" id="ProtNLM"/>
    </source>
</evidence>
<dbReference type="AlphaFoldDB" id="A0A8K0XTF2"/>
<gene>
    <name evidence="2" type="ORF">BXZ70DRAFT_1004139</name>
</gene>
<comment type="caution">
    <text evidence="2">The sequence shown here is derived from an EMBL/GenBank/DDBJ whole genome shotgun (WGS) entry which is preliminary data.</text>
</comment>
<feature type="region of interest" description="Disordered" evidence="1">
    <location>
        <begin position="246"/>
        <end position="278"/>
    </location>
</feature>
<name>A0A8K0XTF2_9AGAR</name>
<reference evidence="2" key="1">
    <citation type="journal article" date="2021" name="New Phytol.">
        <title>Evolutionary innovations through gain and loss of genes in the ectomycorrhizal Boletales.</title>
        <authorList>
            <person name="Wu G."/>
            <person name="Miyauchi S."/>
            <person name="Morin E."/>
            <person name="Kuo A."/>
            <person name="Drula E."/>
            <person name="Varga T."/>
            <person name="Kohler A."/>
            <person name="Feng B."/>
            <person name="Cao Y."/>
            <person name="Lipzen A."/>
            <person name="Daum C."/>
            <person name="Hundley H."/>
            <person name="Pangilinan J."/>
            <person name="Johnson J."/>
            <person name="Barry K."/>
            <person name="LaButti K."/>
            <person name="Ng V."/>
            <person name="Ahrendt S."/>
            <person name="Min B."/>
            <person name="Choi I.G."/>
            <person name="Park H."/>
            <person name="Plett J.M."/>
            <person name="Magnuson J."/>
            <person name="Spatafora J.W."/>
            <person name="Nagy L.G."/>
            <person name="Henrissat B."/>
            <person name="Grigoriev I.V."/>
            <person name="Yang Z.L."/>
            <person name="Xu J."/>
            <person name="Martin F.M."/>
        </authorList>
    </citation>
    <scope>NUCLEOTIDE SEQUENCE</scope>
    <source>
        <strain evidence="2">KKN 215</strain>
    </source>
</reference>
<organism evidence="2 3">
    <name type="scientific">Cristinia sonorae</name>
    <dbReference type="NCBI Taxonomy" id="1940300"/>
    <lineage>
        <taxon>Eukaryota</taxon>
        <taxon>Fungi</taxon>
        <taxon>Dikarya</taxon>
        <taxon>Basidiomycota</taxon>
        <taxon>Agaricomycotina</taxon>
        <taxon>Agaricomycetes</taxon>
        <taxon>Agaricomycetidae</taxon>
        <taxon>Agaricales</taxon>
        <taxon>Pleurotineae</taxon>
        <taxon>Stephanosporaceae</taxon>
        <taxon>Cristinia</taxon>
    </lineage>
</organism>
<protein>
    <recommendedName>
        <fullName evidence="4">Mediator of RNA polymerase II transcription subunit 20</fullName>
    </recommendedName>
</protein>
<sequence>MGFTGLARWTNAPTTGLELINQNIMRNHQGRYIGKWSLSVKSFRSTFGSTPGFQVAAERSMCALAMNENVFVLLEDPTAPTRADVLQQAEASGSTGLNQTVLLAGPPHYRTTFLTLSPPGALEQLLGQLKARWVPVRQPGGSTAGSQPSRSQGTAGQQLTIDGHVFAIGNDWLVRAGNVILAGGAVKGMFLEAEYLPLPGMHTESGDGTSELLSNLLTSVLPNIPDARIVAVTISEAQLEEVLWDREEEQAEQQNPPEVEKDDPDDIFVTGSDDHESPTYRKGDWVGVDRDRISAFLIMGALRSEGIL</sequence>
<feature type="region of interest" description="Disordered" evidence="1">
    <location>
        <begin position="137"/>
        <end position="156"/>
    </location>
</feature>